<keyword evidence="2" id="KW-0732">Signal</keyword>
<feature type="chain" id="PRO_5046259943" evidence="2">
    <location>
        <begin position="24"/>
        <end position="126"/>
    </location>
</feature>
<gene>
    <name evidence="3" type="ORF">ODALV1_LOCUS15301</name>
</gene>
<sequence>MNTQMCLVTLAFLASLTLSLVDAAVSPPLASPSLPVGVAPPGNANAPLAPATPLAPLEPGKGQNSDDLNADSTFGLWGLGYGLGGWGGGYGGWGSRYGGWGGSYYGWPYGGYRSYYRPYYSWGWGW</sequence>
<organism evidence="3 4">
    <name type="scientific">Orchesella dallaii</name>
    <dbReference type="NCBI Taxonomy" id="48710"/>
    <lineage>
        <taxon>Eukaryota</taxon>
        <taxon>Metazoa</taxon>
        <taxon>Ecdysozoa</taxon>
        <taxon>Arthropoda</taxon>
        <taxon>Hexapoda</taxon>
        <taxon>Collembola</taxon>
        <taxon>Entomobryomorpha</taxon>
        <taxon>Entomobryoidea</taxon>
        <taxon>Orchesellidae</taxon>
        <taxon>Orchesellinae</taxon>
        <taxon>Orchesella</taxon>
    </lineage>
</organism>
<accession>A0ABP1QU77</accession>
<keyword evidence="4" id="KW-1185">Reference proteome</keyword>
<evidence type="ECO:0000313" key="3">
    <source>
        <dbReference type="EMBL" id="CAL8111725.1"/>
    </source>
</evidence>
<comment type="caution">
    <text evidence="3">The sequence shown here is derived from an EMBL/GenBank/DDBJ whole genome shotgun (WGS) entry which is preliminary data.</text>
</comment>
<protein>
    <submittedName>
        <fullName evidence="3">Uncharacterized protein</fullName>
    </submittedName>
</protein>
<name>A0ABP1QU77_9HEXA</name>
<feature type="region of interest" description="Disordered" evidence="1">
    <location>
        <begin position="47"/>
        <end position="68"/>
    </location>
</feature>
<feature type="signal peptide" evidence="2">
    <location>
        <begin position="1"/>
        <end position="23"/>
    </location>
</feature>
<evidence type="ECO:0000256" key="2">
    <source>
        <dbReference type="SAM" id="SignalP"/>
    </source>
</evidence>
<dbReference type="Proteomes" id="UP001642540">
    <property type="component" value="Unassembled WGS sequence"/>
</dbReference>
<dbReference type="EMBL" id="CAXLJM020000046">
    <property type="protein sequence ID" value="CAL8111725.1"/>
    <property type="molecule type" value="Genomic_DNA"/>
</dbReference>
<proteinExistence type="predicted"/>
<reference evidence="3 4" key="1">
    <citation type="submission" date="2024-08" db="EMBL/GenBank/DDBJ databases">
        <authorList>
            <person name="Cucini C."/>
            <person name="Frati F."/>
        </authorList>
    </citation>
    <scope>NUCLEOTIDE SEQUENCE [LARGE SCALE GENOMIC DNA]</scope>
</reference>
<evidence type="ECO:0000256" key="1">
    <source>
        <dbReference type="SAM" id="MobiDB-lite"/>
    </source>
</evidence>
<evidence type="ECO:0000313" key="4">
    <source>
        <dbReference type="Proteomes" id="UP001642540"/>
    </source>
</evidence>